<dbReference type="GO" id="GO:0016787">
    <property type="term" value="F:hydrolase activity"/>
    <property type="evidence" value="ECO:0007669"/>
    <property type="project" value="UniProtKB-KW"/>
</dbReference>
<name>A0A0F0CNG3_9BACT</name>
<dbReference type="Pfam" id="PF10096">
    <property type="entry name" value="DUF2334"/>
    <property type="match status" value="1"/>
</dbReference>
<feature type="signal peptide" evidence="2">
    <location>
        <begin position="1"/>
        <end position="22"/>
    </location>
</feature>
<keyword evidence="1" id="KW-0812">Transmembrane</keyword>
<evidence type="ECO:0000256" key="2">
    <source>
        <dbReference type="SAM" id="SignalP"/>
    </source>
</evidence>
<dbReference type="InterPro" id="IPR018763">
    <property type="entry name" value="DUF2334"/>
</dbReference>
<proteinExistence type="predicted"/>
<dbReference type="AlphaFoldDB" id="A0A0F0CNG3"/>
<feature type="chain" id="PRO_5007401440" evidence="2">
    <location>
        <begin position="23"/>
        <end position="419"/>
    </location>
</feature>
<sequence>MLKKIIFIFLLCYLCVLETTYATTEKNINNKTIIVILRCDDYSSVSSFFMEARILNILLDKKIPCVFGIVPYVCQFDFEDTMNQEKIPLSHEKIDTIKNAIESGIIEPALHGYSHQTIFNKKTGILSEFYGVSYAKQVENIRAGRDFLEGILGRKINIFIPPWNSFDDNTVRALENLDFECLSGGIDYSISERSSLKILPETCTLPQLKNAILTARETSSYNPIIVAYFHANSFLNDNPNGDITFENFERLLDWISAQPDVKIMTMKETINTVQDLSAKRFCKYISYIHSFSLLPVFIQPSDQFLYRAPGMFWNARVLFWRVLTGIFYFSIMGIFFLAGILLGDGIRERRGLLYFILIKGGFLILICTIVYALKNLSIGFKGAVSIAAVFGGYGGIFLAAKKDPRAIFKHLIIKDSGID</sequence>
<evidence type="ECO:0000313" key="3">
    <source>
        <dbReference type="EMBL" id="KJJ84763.1"/>
    </source>
</evidence>
<keyword evidence="2" id="KW-0732">Signal</keyword>
<reference evidence="4 5" key="1">
    <citation type="submission" date="2015-02" db="EMBL/GenBank/DDBJ databases">
        <title>Single-cell genomics of uncultivated deep-branching MTB reveals a conserved set of magnetosome genes.</title>
        <authorList>
            <person name="Kolinko S."/>
            <person name="Richter M."/>
            <person name="Glockner F.O."/>
            <person name="Brachmann A."/>
            <person name="Schuler D."/>
        </authorList>
    </citation>
    <scope>NUCLEOTIDE SEQUENCE [LARGE SCALE GENOMIC DNA]</scope>
    <source>
        <strain evidence="4">SKK-01</strain>
    </source>
</reference>
<keyword evidence="1" id="KW-0472">Membrane</keyword>
<dbReference type="SUPFAM" id="SSF88713">
    <property type="entry name" value="Glycoside hydrolase/deacetylase"/>
    <property type="match status" value="1"/>
</dbReference>
<dbReference type="InterPro" id="IPR011330">
    <property type="entry name" value="Glyco_hydro/deAcase_b/a-brl"/>
</dbReference>
<dbReference type="Gene3D" id="3.20.20.370">
    <property type="entry name" value="Glycoside hydrolase/deacetylase"/>
    <property type="match status" value="1"/>
</dbReference>
<gene>
    <name evidence="4" type="ORF">OMAG_001261</name>
    <name evidence="3" type="ORF">OMAG_001365</name>
</gene>
<keyword evidence="4" id="KW-0378">Hydrolase</keyword>
<dbReference type="GO" id="GO:0005975">
    <property type="term" value="P:carbohydrate metabolic process"/>
    <property type="evidence" value="ECO:0007669"/>
    <property type="project" value="InterPro"/>
</dbReference>
<feature type="transmembrane region" description="Helical" evidence="1">
    <location>
        <begin position="352"/>
        <end position="372"/>
    </location>
</feature>
<evidence type="ECO:0000313" key="5">
    <source>
        <dbReference type="Proteomes" id="UP000033428"/>
    </source>
</evidence>
<feature type="transmembrane region" description="Helical" evidence="1">
    <location>
        <begin position="318"/>
        <end position="340"/>
    </location>
</feature>
<evidence type="ECO:0000313" key="4">
    <source>
        <dbReference type="EMBL" id="KJJ84868.1"/>
    </source>
</evidence>
<dbReference type="EMBL" id="JYNY01000246">
    <property type="protein sequence ID" value="KJJ84868.1"/>
    <property type="molecule type" value="Genomic_DNA"/>
</dbReference>
<keyword evidence="1" id="KW-1133">Transmembrane helix</keyword>
<feature type="transmembrane region" description="Helical" evidence="1">
    <location>
        <begin position="378"/>
        <end position="400"/>
    </location>
</feature>
<protein>
    <submittedName>
        <fullName evidence="4">Polysaccharide deacetylase</fullName>
        <ecNumber evidence="4">3.-.-.-</ecNumber>
    </submittedName>
</protein>
<dbReference type="EMBL" id="JYNY01000268">
    <property type="protein sequence ID" value="KJJ84763.1"/>
    <property type="molecule type" value="Genomic_DNA"/>
</dbReference>
<keyword evidence="5" id="KW-1185">Reference proteome</keyword>
<dbReference type="Proteomes" id="UP000033428">
    <property type="component" value="Unassembled WGS sequence"/>
</dbReference>
<dbReference type="EC" id="3.-.-.-" evidence="4"/>
<organism evidence="4 5">
    <name type="scientific">Candidatus Omnitrophus magneticus</name>
    <dbReference type="NCBI Taxonomy" id="1609969"/>
    <lineage>
        <taxon>Bacteria</taxon>
        <taxon>Pseudomonadati</taxon>
        <taxon>Candidatus Omnitrophota</taxon>
        <taxon>Candidatus Omnitrophus</taxon>
    </lineage>
</organism>
<comment type="caution">
    <text evidence="4">The sequence shown here is derived from an EMBL/GenBank/DDBJ whole genome shotgun (WGS) entry which is preliminary data.</text>
</comment>
<accession>A0A0F0CNG3</accession>
<evidence type="ECO:0000256" key="1">
    <source>
        <dbReference type="SAM" id="Phobius"/>
    </source>
</evidence>